<reference evidence="3 4" key="1">
    <citation type="submission" date="2020-08" db="EMBL/GenBank/DDBJ databases">
        <title>Genomic Encyclopedia of Type Strains, Phase IV (KMG-IV): sequencing the most valuable type-strain genomes for metagenomic binning, comparative biology and taxonomic classification.</title>
        <authorList>
            <person name="Goeker M."/>
        </authorList>
    </citation>
    <scope>NUCLEOTIDE SEQUENCE [LARGE SCALE GENOMIC DNA]</scope>
    <source>
        <strain evidence="3 4">YC6723</strain>
    </source>
</reference>
<keyword evidence="4" id="KW-1185">Reference proteome</keyword>
<name>A0A840FB76_9SPHN</name>
<dbReference type="Proteomes" id="UP000529795">
    <property type="component" value="Unassembled WGS sequence"/>
</dbReference>
<dbReference type="AlphaFoldDB" id="A0A840FB76"/>
<evidence type="ECO:0000256" key="2">
    <source>
        <dbReference type="ARBA" id="ARBA00022840"/>
    </source>
</evidence>
<proteinExistence type="predicted"/>
<keyword evidence="1" id="KW-0547">Nucleotide-binding</keyword>
<sequence length="257" mass="28373">MADMDAASLAAQMLRAKTEAAPVTREHMDPALVGFMGRDQRSRAFNLLRTQIVRMLGDGRRIIGLTSPTPQVGKTFVISNLSASLSRIPEMQTFLFDFDLRRGSVAQRFGIPPSVGLADYLSGDVDTIDGMARRMEDEKLIIYPTFEKEMYSSELMASARFSSLIAGMRAVREPSIFMCDLPPVFANDDAMIACEQLDGYLLVVEDGVTTSKQLKDSMRLLGPEKCLGTVLNRYIQGFGGDYGFGYGSQGSYAEYYS</sequence>
<protein>
    <submittedName>
        <fullName evidence="3">Mrp family chromosome partitioning ATPase</fullName>
    </submittedName>
</protein>
<keyword evidence="2" id="KW-0067">ATP-binding</keyword>
<evidence type="ECO:0000313" key="4">
    <source>
        <dbReference type="Proteomes" id="UP000529795"/>
    </source>
</evidence>
<dbReference type="InterPro" id="IPR027417">
    <property type="entry name" value="P-loop_NTPase"/>
</dbReference>
<dbReference type="InterPro" id="IPR050445">
    <property type="entry name" value="Bact_polysacc_biosynth/exp"/>
</dbReference>
<dbReference type="PANTHER" id="PTHR32309">
    <property type="entry name" value="TYROSINE-PROTEIN KINASE"/>
    <property type="match status" value="1"/>
</dbReference>
<gene>
    <name evidence="3" type="ORF">GGQ80_000665</name>
</gene>
<dbReference type="CDD" id="cd05387">
    <property type="entry name" value="BY-kinase"/>
    <property type="match status" value="1"/>
</dbReference>
<dbReference type="SUPFAM" id="SSF52540">
    <property type="entry name" value="P-loop containing nucleoside triphosphate hydrolases"/>
    <property type="match status" value="1"/>
</dbReference>
<dbReference type="Gene3D" id="3.40.50.300">
    <property type="entry name" value="P-loop containing nucleotide triphosphate hydrolases"/>
    <property type="match status" value="1"/>
</dbReference>
<dbReference type="RefSeq" id="WP_183982488.1">
    <property type="nucleotide sequence ID" value="NZ_JACIEV010000002.1"/>
</dbReference>
<organism evidence="3 4">
    <name type="scientific">Sphingomonas jinjuensis</name>
    <dbReference type="NCBI Taxonomy" id="535907"/>
    <lineage>
        <taxon>Bacteria</taxon>
        <taxon>Pseudomonadati</taxon>
        <taxon>Pseudomonadota</taxon>
        <taxon>Alphaproteobacteria</taxon>
        <taxon>Sphingomonadales</taxon>
        <taxon>Sphingomonadaceae</taxon>
        <taxon>Sphingomonas</taxon>
    </lineage>
</organism>
<evidence type="ECO:0000256" key="1">
    <source>
        <dbReference type="ARBA" id="ARBA00022741"/>
    </source>
</evidence>
<comment type="caution">
    <text evidence="3">The sequence shown here is derived from an EMBL/GenBank/DDBJ whole genome shotgun (WGS) entry which is preliminary data.</text>
</comment>
<dbReference type="InterPro" id="IPR005702">
    <property type="entry name" value="Wzc-like_C"/>
</dbReference>
<dbReference type="PANTHER" id="PTHR32309:SF31">
    <property type="entry name" value="CAPSULAR EXOPOLYSACCHARIDE FAMILY"/>
    <property type="match status" value="1"/>
</dbReference>
<dbReference type="EMBL" id="JACIEV010000002">
    <property type="protein sequence ID" value="MBB4152777.1"/>
    <property type="molecule type" value="Genomic_DNA"/>
</dbReference>
<evidence type="ECO:0000313" key="3">
    <source>
        <dbReference type="EMBL" id="MBB4152777.1"/>
    </source>
</evidence>
<accession>A0A840FB76</accession>